<reference evidence="3" key="2">
    <citation type="journal article" date="2016" name="Sci. Rep.">
        <title>Dictyocaulus viviparus genome, variome and transcriptome elucidate lungworm biology and support future intervention.</title>
        <authorList>
            <person name="McNulty S.N."/>
            <person name="Strube C."/>
            <person name="Rosa B.A."/>
            <person name="Martin J.C."/>
            <person name="Tyagi R."/>
            <person name="Choi Y.J."/>
            <person name="Wang Q."/>
            <person name="Hallsworth Pepin K."/>
            <person name="Zhang X."/>
            <person name="Ozersky P."/>
            <person name="Wilson R.K."/>
            <person name="Sternberg P.W."/>
            <person name="Gasser R.B."/>
            <person name="Mitreva M."/>
        </authorList>
    </citation>
    <scope>NUCLEOTIDE SEQUENCE [LARGE SCALE GENOMIC DNA]</scope>
    <source>
        <strain evidence="3">HannoverDv2000</strain>
    </source>
</reference>
<dbReference type="InterPro" id="IPR051856">
    <property type="entry name" value="CSR-E3_Ligase_Protein"/>
</dbReference>
<organism evidence="2 3">
    <name type="scientific">Dictyocaulus viviparus</name>
    <name type="common">Bovine lungworm</name>
    <dbReference type="NCBI Taxonomy" id="29172"/>
    <lineage>
        <taxon>Eukaryota</taxon>
        <taxon>Metazoa</taxon>
        <taxon>Ecdysozoa</taxon>
        <taxon>Nematoda</taxon>
        <taxon>Chromadorea</taxon>
        <taxon>Rhabditida</taxon>
        <taxon>Rhabditina</taxon>
        <taxon>Rhabditomorpha</taxon>
        <taxon>Strongyloidea</taxon>
        <taxon>Metastrongylidae</taxon>
        <taxon>Dictyocaulus</taxon>
    </lineage>
</organism>
<keyword evidence="1" id="KW-0812">Transmembrane</keyword>
<name>A0A0D8Y1M0_DICVI</name>
<keyword evidence="3" id="KW-1185">Reference proteome</keyword>
<feature type="transmembrane region" description="Helical" evidence="1">
    <location>
        <begin position="73"/>
        <end position="93"/>
    </location>
</feature>
<evidence type="ECO:0000256" key="1">
    <source>
        <dbReference type="SAM" id="Phobius"/>
    </source>
</evidence>
<feature type="transmembrane region" description="Helical" evidence="1">
    <location>
        <begin position="5"/>
        <end position="27"/>
    </location>
</feature>
<sequence length="361" mass="41468">MFVRLLLNIASVEVFGLLMYFVLAYKYAVRPEYVGITLTIIIHTFLVLMLVFPFLMSYFMLAVHQMLSTKLRTLLLLLMISMSFEGPGMNAMMNIHRVAEGMACVHTDISSSLKDVRGRAGDLKSMVANRLQNLIIKIAAPINKFRGILREIDKKVRRIFESIRRQYRELANLTNLCHRFMKKPYAICKNFFDKMFIKCVSTDNLFSLPGCDVIKRGSSICETTGSVVENNVCNFPSVVKKVIVNGYFSLVKRLFAVGTKTAKTTLFFHVKAARLAQKGLKVVGEEIVDIRNMKIHYYRGEEGDQDFAVHKTAVFTFKFKYHEEYQNTYLTDEFEKIDLDLALRGQTKVLPLNKDEKLKVM</sequence>
<proteinExistence type="predicted"/>
<reference evidence="2 3" key="1">
    <citation type="submission" date="2013-11" db="EMBL/GenBank/DDBJ databases">
        <title>Draft genome of the bovine lungworm Dictyocaulus viviparus.</title>
        <authorList>
            <person name="Mitreva M."/>
        </authorList>
    </citation>
    <scope>NUCLEOTIDE SEQUENCE [LARGE SCALE GENOMIC DNA]</scope>
    <source>
        <strain evidence="2 3">HannoverDv2000</strain>
    </source>
</reference>
<dbReference type="Pfam" id="PF26039">
    <property type="entry name" value="Dcst2"/>
    <property type="match status" value="1"/>
</dbReference>
<dbReference type="AlphaFoldDB" id="A0A0D8Y1M0"/>
<evidence type="ECO:0008006" key="4">
    <source>
        <dbReference type="Google" id="ProtNLM"/>
    </source>
</evidence>
<feature type="transmembrane region" description="Helical" evidence="1">
    <location>
        <begin position="33"/>
        <end position="61"/>
    </location>
</feature>
<gene>
    <name evidence="2" type="ORF">DICVIV_03891</name>
</gene>
<evidence type="ECO:0000313" key="3">
    <source>
        <dbReference type="Proteomes" id="UP000053766"/>
    </source>
</evidence>
<protein>
    <recommendedName>
        <fullName evidence="4">Dendritic cell-specific transmembrane protein-like domain-containing protein</fullName>
    </recommendedName>
</protein>
<evidence type="ECO:0000313" key="2">
    <source>
        <dbReference type="EMBL" id="KJH49944.1"/>
    </source>
</evidence>
<dbReference type="OrthoDB" id="5863159at2759"/>
<dbReference type="EMBL" id="KN716219">
    <property type="protein sequence ID" value="KJH49944.1"/>
    <property type="molecule type" value="Genomic_DNA"/>
</dbReference>
<dbReference type="PANTHER" id="PTHR21041">
    <property type="entry name" value="DENDRITIC CELL-SPECIFIC TRANSMEMBRANE PROTEIN"/>
    <property type="match status" value="1"/>
</dbReference>
<dbReference type="STRING" id="29172.A0A0D8Y1M0"/>
<dbReference type="PANTHER" id="PTHR21041:SF9">
    <property type="entry name" value="DENDRITIC CELL-SPECIFIC TRANSMEMBRANE PROTEIN-LIKE DOMAIN-CONTAINING PROTEIN"/>
    <property type="match status" value="1"/>
</dbReference>
<keyword evidence="1" id="KW-1133">Transmembrane helix</keyword>
<accession>A0A0D8Y1M0</accession>
<keyword evidence="1" id="KW-0472">Membrane</keyword>
<dbReference type="Proteomes" id="UP000053766">
    <property type="component" value="Unassembled WGS sequence"/>
</dbReference>